<evidence type="ECO:0000313" key="2">
    <source>
        <dbReference type="Proteomes" id="UP000001319"/>
    </source>
</evidence>
<dbReference type="Proteomes" id="UP000001319">
    <property type="component" value="Chromosome"/>
</dbReference>
<evidence type="ECO:0008006" key="3">
    <source>
        <dbReference type="Google" id="ProtNLM"/>
    </source>
</evidence>
<name>B0S309_FINM2</name>
<dbReference type="eggNOG" id="ENOG5033B7T">
    <property type="taxonomic scope" value="Bacteria"/>
</dbReference>
<accession>B0S309</accession>
<organism evidence="1 2">
    <name type="scientific">Finegoldia magna (strain ATCC 29328 / DSM 20472 / WAL 2508)</name>
    <name type="common">Peptostreptococcus magnus</name>
    <dbReference type="NCBI Taxonomy" id="334413"/>
    <lineage>
        <taxon>Bacteria</taxon>
        <taxon>Bacillati</taxon>
        <taxon>Bacillota</taxon>
        <taxon>Tissierellia</taxon>
        <taxon>Tissierellales</taxon>
        <taxon>Peptoniphilaceae</taxon>
        <taxon>Finegoldia</taxon>
    </lineage>
</organism>
<gene>
    <name evidence="1" type="ordered locus">FMG_1331</name>
</gene>
<dbReference type="AlphaFoldDB" id="B0S309"/>
<dbReference type="EMBL" id="AP008971">
    <property type="protein sequence ID" value="BAG08749.1"/>
    <property type="molecule type" value="Genomic_DNA"/>
</dbReference>
<sequence>MKGVSMNTVRKNITLPENQNAVIERFVRNKGISFSEFLRIAAIEKIEREEKKELLEFLQENCEYVAEDEQKYFDNLGIDFSDTSDMKELDVDDVIQG</sequence>
<dbReference type="KEGG" id="fma:FMG_1331"/>
<dbReference type="HOGENOM" id="CLU_180090_1_1_9"/>
<keyword evidence="2" id="KW-1185">Reference proteome</keyword>
<evidence type="ECO:0000313" key="1">
    <source>
        <dbReference type="EMBL" id="BAG08749.1"/>
    </source>
</evidence>
<protein>
    <recommendedName>
        <fullName evidence="3">CopG family transcriptional regulator</fullName>
    </recommendedName>
</protein>
<proteinExistence type="predicted"/>
<reference evidence="1 2" key="1">
    <citation type="journal article" date="2008" name="DNA Res.">
        <title>Complete genome sequence of Finegoldia magna, an anaerobic opportunistic pathogen.</title>
        <authorList>
            <person name="Goto T."/>
            <person name="Yamashita A."/>
            <person name="Hirakawa H."/>
            <person name="Matsutani M."/>
            <person name="Todo K."/>
            <person name="Ohshima K."/>
            <person name="Toh H."/>
            <person name="Miyamoto K."/>
            <person name="Kuhara S."/>
            <person name="Hattori M."/>
            <person name="Shimizu T."/>
            <person name="Akimoto S."/>
        </authorList>
    </citation>
    <scope>NUCLEOTIDE SEQUENCE [LARGE SCALE GENOMIC DNA]</scope>
    <source>
        <strain evidence="2">ATCC 29328 / DSM 20472 / WAL 2508</strain>
    </source>
</reference>